<reference evidence="3" key="1">
    <citation type="submission" date="2022-10" db="EMBL/GenBank/DDBJ databases">
        <title>Tapping the CABI collections for fungal endophytes: first genome assemblies for Collariella, Neodidymelliopsis, Ascochyta clinopodiicola, Didymella pomorum, Didymosphaeria variabile, Neocosmospora piperis and Neocucurbitaria cava.</title>
        <authorList>
            <person name="Hill R."/>
        </authorList>
    </citation>
    <scope>NUCLEOTIDE SEQUENCE</scope>
    <source>
        <strain evidence="3">IMI 355082</strain>
    </source>
</reference>
<feature type="compositionally biased region" description="Low complexity" evidence="1">
    <location>
        <begin position="121"/>
        <end position="144"/>
    </location>
</feature>
<protein>
    <recommendedName>
        <fullName evidence="5">Serine-rich protein</fullName>
    </recommendedName>
</protein>
<evidence type="ECO:0000256" key="2">
    <source>
        <dbReference type="SAM" id="Phobius"/>
    </source>
</evidence>
<keyword evidence="2" id="KW-0812">Transmembrane</keyword>
<feature type="compositionally biased region" description="Polar residues" evidence="1">
    <location>
        <begin position="43"/>
        <end position="64"/>
    </location>
</feature>
<dbReference type="OrthoDB" id="4153178at2759"/>
<feature type="region of interest" description="Disordered" evidence="1">
    <location>
        <begin position="914"/>
        <end position="965"/>
    </location>
</feature>
<feature type="compositionally biased region" description="Polar residues" evidence="1">
    <location>
        <begin position="408"/>
        <end position="424"/>
    </location>
</feature>
<dbReference type="EMBL" id="JAPEVB010000003">
    <property type="protein sequence ID" value="KAJ4391375.1"/>
    <property type="molecule type" value="Genomic_DNA"/>
</dbReference>
<evidence type="ECO:0000313" key="4">
    <source>
        <dbReference type="Proteomes" id="UP001140453"/>
    </source>
</evidence>
<feature type="compositionally biased region" description="Polar residues" evidence="1">
    <location>
        <begin position="537"/>
        <end position="550"/>
    </location>
</feature>
<feature type="compositionally biased region" description="Polar residues" evidence="1">
    <location>
        <begin position="150"/>
        <end position="160"/>
    </location>
</feature>
<keyword evidence="4" id="KW-1185">Reference proteome</keyword>
<feature type="compositionally biased region" description="Polar residues" evidence="1">
    <location>
        <begin position="737"/>
        <end position="750"/>
    </location>
</feature>
<accession>A0A9W8YUQ9</accession>
<dbReference type="AlphaFoldDB" id="A0A9W8YUQ9"/>
<feature type="compositionally biased region" description="Low complexity" evidence="1">
    <location>
        <begin position="463"/>
        <end position="477"/>
    </location>
</feature>
<feature type="region of interest" description="Disordered" evidence="1">
    <location>
        <begin position="1"/>
        <end position="509"/>
    </location>
</feature>
<feature type="compositionally biased region" description="Basic and acidic residues" evidence="1">
    <location>
        <begin position="301"/>
        <end position="310"/>
    </location>
</feature>
<evidence type="ECO:0000256" key="1">
    <source>
        <dbReference type="SAM" id="MobiDB-lite"/>
    </source>
</evidence>
<keyword evidence="2" id="KW-0472">Membrane</keyword>
<feature type="compositionally biased region" description="Polar residues" evidence="1">
    <location>
        <begin position="590"/>
        <end position="599"/>
    </location>
</feature>
<feature type="compositionally biased region" description="Acidic residues" evidence="1">
    <location>
        <begin position="389"/>
        <end position="398"/>
    </location>
</feature>
<feature type="compositionally biased region" description="Polar residues" evidence="1">
    <location>
        <begin position="922"/>
        <end position="933"/>
    </location>
</feature>
<feature type="compositionally biased region" description="Polar residues" evidence="1">
    <location>
        <begin position="787"/>
        <end position="799"/>
    </location>
</feature>
<evidence type="ECO:0008006" key="5">
    <source>
        <dbReference type="Google" id="ProtNLM"/>
    </source>
</evidence>
<feature type="compositionally biased region" description="Polar residues" evidence="1">
    <location>
        <begin position="312"/>
        <end position="334"/>
    </location>
</feature>
<feature type="compositionally biased region" description="Low complexity" evidence="1">
    <location>
        <begin position="261"/>
        <end position="278"/>
    </location>
</feature>
<feature type="transmembrane region" description="Helical" evidence="2">
    <location>
        <begin position="1027"/>
        <end position="1048"/>
    </location>
</feature>
<feature type="compositionally biased region" description="Polar residues" evidence="1">
    <location>
        <begin position="190"/>
        <end position="199"/>
    </location>
</feature>
<feature type="compositionally biased region" description="Basic and acidic residues" evidence="1">
    <location>
        <begin position="601"/>
        <end position="611"/>
    </location>
</feature>
<evidence type="ECO:0000313" key="3">
    <source>
        <dbReference type="EMBL" id="KAJ4391375.1"/>
    </source>
</evidence>
<feature type="compositionally biased region" description="Basic and acidic residues" evidence="1">
    <location>
        <begin position="698"/>
        <end position="714"/>
    </location>
</feature>
<sequence>MSAPGGQQSSAKAIRVVPYTPPHPADSYEEPQESFDPAAARQEQLSTDDTGRRNPTSGQSSSNEYGRAPPFSMEKRADGGVSGRGEPATFRGSSTTDPIDLSTGPTPSIIPVHAAPPSRGRLSTATSYTTSSTRQSTSSRSSHVSDTESEAPSTVGTSRRPQSRRRNFVAVLNDDKKTFSLVSQRPRAPDTQSLQSQDPPRSESALSEYGGGPSFRSSQLHYFPTTPRVSQASSHEGVSSYASSHDDRPNSSLAGNFPDRSITPATPTSVVPSSPGLTITEDFVPDSSPTQWNRRMGVRRVNTDLEEKHSFHTQTSKSDTTETPPAAVTDTNSPSHDENPVDTHSTQGSPASFHSPSNSSGSDRTNYRIYGDDTEAPIEHHSDPNNPGEDNEGSDDSPEDPHLRPQPSFATAQTGSTDFENSNYKIYGHSDSEGSEEDHQDSPVTGPSSRALRIPHIPLLEPQSSVASLQSVASSTSENPNYRVYGPSSPGLPPVPESEPLQGTHELRPAQSFLSAISSVPDNDNYIVYGHSSPAALSSVESFNPPSESGSYAPLINPTAVNQAAGPSGTANDNPNYVVHGDPTPEQSREATPNTSGSEESVVRDAPHQEESQESAVVPPLRPHRSQEGFGYFRARSRSRSASKEELRTKKSLKSVKSSISSIINEDAAEGFFAGQAYLDGPPGEYEASSPSVAGPSERQRQLDEQRERERQQRENSAWEGEGGAQGSPGSMALPTTPHQWSSQLSTVISETEPEESNGTHSSLASVSLPGGSVHGSQGSHERRNSRGWSTHSRQMLSISSSLAAELEAASRSRSDSQPGSVDRPSPSYRYQGQVRHHDEDGDGLADLQMISPRPSRSRLSDMFNHSNSSDRNLHSSASTRSFNNGIPTWAKLYYGSGERRFLRSASISSASDLSSRPESMLQHSNSPNSDQFPTGLWSARRRPMESGPGDPAQRQSAVGSMDMSGGSTDHVHEFGFRRSLRRMTSSVWSPHLQRDVRAQNRYTIWDSPSVAWSAESGMFGRRNLQVVLFVAGFIFPFAWMIGALLPLPKPSPLAMVQRDSSYSDLGIRSHSNEFERHIESVDELRYQNARWWRMLNRCMSVIGLLIIGAIVGLAVAAVKQGWATRN</sequence>
<feature type="compositionally biased region" description="Polar residues" evidence="1">
    <location>
        <begin position="1"/>
        <end position="11"/>
    </location>
</feature>
<feature type="compositionally biased region" description="Polar residues" evidence="1">
    <location>
        <begin position="864"/>
        <end position="882"/>
    </location>
</feature>
<feature type="region of interest" description="Disordered" evidence="1">
    <location>
        <begin position="537"/>
        <end position="660"/>
    </location>
</feature>
<feature type="region of interest" description="Disordered" evidence="1">
    <location>
        <begin position="675"/>
        <end position="882"/>
    </location>
</feature>
<feature type="compositionally biased region" description="Polar residues" evidence="1">
    <location>
        <begin position="227"/>
        <end position="243"/>
    </location>
</feature>
<name>A0A9W8YUQ9_9PEZI</name>
<feature type="compositionally biased region" description="Polar residues" evidence="1">
    <location>
        <begin position="757"/>
        <end position="766"/>
    </location>
</feature>
<gene>
    <name evidence="3" type="ORF">N0V93_004992</name>
</gene>
<organism evidence="3 4">
    <name type="scientific">Gnomoniopsis smithogilvyi</name>
    <dbReference type="NCBI Taxonomy" id="1191159"/>
    <lineage>
        <taxon>Eukaryota</taxon>
        <taxon>Fungi</taxon>
        <taxon>Dikarya</taxon>
        <taxon>Ascomycota</taxon>
        <taxon>Pezizomycotina</taxon>
        <taxon>Sordariomycetes</taxon>
        <taxon>Sordariomycetidae</taxon>
        <taxon>Diaporthales</taxon>
        <taxon>Gnomoniaceae</taxon>
        <taxon>Gnomoniopsis</taxon>
    </lineage>
</organism>
<dbReference type="Proteomes" id="UP001140453">
    <property type="component" value="Unassembled WGS sequence"/>
</dbReference>
<comment type="caution">
    <text evidence="3">The sequence shown here is derived from an EMBL/GenBank/DDBJ whole genome shotgun (WGS) entry which is preliminary data.</text>
</comment>
<feature type="transmembrane region" description="Helical" evidence="2">
    <location>
        <begin position="1099"/>
        <end position="1119"/>
    </location>
</feature>
<proteinExistence type="predicted"/>
<keyword evidence="2" id="KW-1133">Transmembrane helix</keyword>
<feature type="compositionally biased region" description="Low complexity" evidence="1">
    <location>
        <begin position="348"/>
        <end position="362"/>
    </location>
</feature>